<accession>A0A0R2U6K1</accession>
<dbReference type="SUPFAM" id="SSF55874">
    <property type="entry name" value="ATPase domain of HSP90 chaperone/DNA topoisomerase II/histidine kinase"/>
    <property type="match status" value="1"/>
</dbReference>
<dbReference type="PANTHER" id="PTHR45453">
    <property type="entry name" value="PHOSPHATE REGULON SENSOR PROTEIN PHOR"/>
    <property type="match status" value="1"/>
</dbReference>
<dbReference type="PANTHER" id="PTHR45453:SF1">
    <property type="entry name" value="PHOSPHATE REGULON SENSOR PROTEIN PHOR"/>
    <property type="match status" value="1"/>
</dbReference>
<dbReference type="GO" id="GO:0004721">
    <property type="term" value="F:phosphoprotein phosphatase activity"/>
    <property type="evidence" value="ECO:0007669"/>
    <property type="project" value="TreeGrafter"/>
</dbReference>
<keyword evidence="8" id="KW-0812">Transmembrane</keyword>
<dbReference type="Gene3D" id="1.10.287.130">
    <property type="match status" value="1"/>
</dbReference>
<evidence type="ECO:0000256" key="5">
    <source>
        <dbReference type="ARBA" id="ARBA00022777"/>
    </source>
</evidence>
<evidence type="ECO:0000256" key="4">
    <source>
        <dbReference type="ARBA" id="ARBA00022679"/>
    </source>
</evidence>
<dbReference type="CDD" id="cd00130">
    <property type="entry name" value="PAS"/>
    <property type="match status" value="1"/>
</dbReference>
<dbReference type="CDD" id="cd00075">
    <property type="entry name" value="HATPase"/>
    <property type="match status" value="1"/>
</dbReference>
<evidence type="ECO:0000256" key="6">
    <source>
        <dbReference type="ARBA" id="ARBA00023012"/>
    </source>
</evidence>
<dbReference type="SMART" id="SM00388">
    <property type="entry name" value="HisKA"/>
    <property type="match status" value="1"/>
</dbReference>
<organism evidence="11 12">
    <name type="scientific">SAR86 cluster bacterium BACL1 MAG-120820-bin45</name>
    <dbReference type="NCBI Taxonomy" id="1655612"/>
    <lineage>
        <taxon>Bacteria</taxon>
        <taxon>Pseudomonadati</taxon>
        <taxon>Pseudomonadota</taxon>
        <taxon>Gammaproteobacteria</taxon>
        <taxon>SAR86 cluster</taxon>
    </lineage>
</organism>
<dbReference type="Proteomes" id="UP000051027">
    <property type="component" value="Unassembled WGS sequence"/>
</dbReference>
<sequence length="585" mass="65138">MGIRSRIFFIILSCLFIGISLAFVVAERDLSEGLQEQIENELSKQAKILRQSFSHHPLNFSPNTLKSEIDNYSQSSGARITIIAINGEVLVDSELDMQDLKVLDNHANRPEVAAAITNGVGSSKRFSNTTQQEMLYFALLDRSSEEGKIIRISVPNEYLEKSIASLDNSVTLIVVVALIVAILASFISGNYIRESLMDLERVASAISQGSYERKGLKSLPLKRSDEIGSMARNISTISSNLKHQISLIAKQRDQFGLVLDGLGDGIMVLDKSGKINFRNHQIMQILGLKEIINKSIHDIELPVLSNMFKQALKKGQSNSEFELETLNDDTRWILASMNKAKGTQELILVVHETTQLRRMDSMRRDFISNLSHELRTPVSVIKANSETLLDGALENQKDARIFSKAILHNADRLSTMVTSLIDLSRIEYGELKFINKNIVLNQIIESIVLSYQNKAKKKNINLVFEGQSELVVNSDASAIERVINNLLDNAFKYSPSNSTIKIKLKTQGKLARISVIDQGEGITEADQELVFKRFFRTASARANMQKGSGLGLAIVKNLVNNLHGEVGVVSTKESGSEFWFTIPIK</sequence>
<dbReference type="PROSITE" id="PS50109">
    <property type="entry name" value="HIS_KIN"/>
    <property type="match status" value="1"/>
</dbReference>
<dbReference type="FunFam" id="1.10.287.130:FF:000001">
    <property type="entry name" value="Two-component sensor histidine kinase"/>
    <property type="match status" value="1"/>
</dbReference>
<keyword evidence="8" id="KW-1133">Transmembrane helix</keyword>
<dbReference type="SMART" id="SM00387">
    <property type="entry name" value="HATPase_c"/>
    <property type="match status" value="1"/>
</dbReference>
<keyword evidence="5 11" id="KW-0418">Kinase</keyword>
<dbReference type="InterPro" id="IPR036097">
    <property type="entry name" value="HisK_dim/P_sf"/>
</dbReference>
<comment type="catalytic activity">
    <reaction evidence="1">
        <text>ATP + protein L-histidine = ADP + protein N-phospho-L-histidine.</text>
        <dbReference type="EC" id="2.7.13.3"/>
    </reaction>
</comment>
<dbReference type="InterPro" id="IPR004358">
    <property type="entry name" value="Sig_transdc_His_kin-like_C"/>
</dbReference>
<evidence type="ECO:0000259" key="10">
    <source>
        <dbReference type="PROSITE" id="PS50112"/>
    </source>
</evidence>
<dbReference type="CDD" id="cd00082">
    <property type="entry name" value="HisKA"/>
    <property type="match status" value="1"/>
</dbReference>
<keyword evidence="3" id="KW-0597">Phosphoprotein</keyword>
<dbReference type="Pfam" id="PF00512">
    <property type="entry name" value="HisKA"/>
    <property type="match status" value="1"/>
</dbReference>
<dbReference type="Gene3D" id="3.30.565.10">
    <property type="entry name" value="Histidine kinase-like ATPase, C-terminal domain"/>
    <property type="match status" value="1"/>
</dbReference>
<keyword evidence="7 8" id="KW-0472">Membrane</keyword>
<dbReference type="EMBL" id="LICS01000049">
    <property type="protein sequence ID" value="KRO95110.1"/>
    <property type="molecule type" value="Genomic_DNA"/>
</dbReference>
<dbReference type="Gene3D" id="3.30.450.20">
    <property type="entry name" value="PAS domain"/>
    <property type="match status" value="1"/>
</dbReference>
<dbReference type="GO" id="GO:0000155">
    <property type="term" value="F:phosphorelay sensor kinase activity"/>
    <property type="evidence" value="ECO:0007669"/>
    <property type="project" value="InterPro"/>
</dbReference>
<dbReference type="SUPFAM" id="SSF47384">
    <property type="entry name" value="Homodimeric domain of signal transducing histidine kinase"/>
    <property type="match status" value="1"/>
</dbReference>
<dbReference type="SMART" id="SM00091">
    <property type="entry name" value="PAS"/>
    <property type="match status" value="1"/>
</dbReference>
<evidence type="ECO:0000256" key="7">
    <source>
        <dbReference type="ARBA" id="ARBA00023136"/>
    </source>
</evidence>
<dbReference type="InterPro" id="IPR000014">
    <property type="entry name" value="PAS"/>
</dbReference>
<evidence type="ECO:0000256" key="1">
    <source>
        <dbReference type="ARBA" id="ARBA00000085"/>
    </source>
</evidence>
<dbReference type="Gene3D" id="6.10.340.10">
    <property type="match status" value="1"/>
</dbReference>
<evidence type="ECO:0000256" key="2">
    <source>
        <dbReference type="ARBA" id="ARBA00012438"/>
    </source>
</evidence>
<evidence type="ECO:0000256" key="3">
    <source>
        <dbReference type="ARBA" id="ARBA00022553"/>
    </source>
</evidence>
<evidence type="ECO:0000256" key="8">
    <source>
        <dbReference type="SAM" id="Phobius"/>
    </source>
</evidence>
<dbReference type="PRINTS" id="PR00344">
    <property type="entry name" value="BCTRLSENSOR"/>
</dbReference>
<evidence type="ECO:0000313" key="12">
    <source>
        <dbReference type="Proteomes" id="UP000051027"/>
    </source>
</evidence>
<feature type="domain" description="PAS" evidence="10">
    <location>
        <begin position="251"/>
        <end position="288"/>
    </location>
</feature>
<dbReference type="InterPro" id="IPR005467">
    <property type="entry name" value="His_kinase_dom"/>
</dbReference>
<dbReference type="GO" id="GO:0005886">
    <property type="term" value="C:plasma membrane"/>
    <property type="evidence" value="ECO:0007669"/>
    <property type="project" value="TreeGrafter"/>
</dbReference>
<feature type="domain" description="Histidine kinase" evidence="9">
    <location>
        <begin position="369"/>
        <end position="585"/>
    </location>
</feature>
<comment type="caution">
    <text evidence="11">The sequence shown here is derived from an EMBL/GenBank/DDBJ whole genome shotgun (WGS) entry which is preliminary data.</text>
</comment>
<dbReference type="Pfam" id="PF02518">
    <property type="entry name" value="HATPase_c"/>
    <property type="match status" value="1"/>
</dbReference>
<evidence type="ECO:0000313" key="11">
    <source>
        <dbReference type="EMBL" id="KRO95110.1"/>
    </source>
</evidence>
<name>A0A0R2U6K1_9GAMM</name>
<dbReference type="InterPro" id="IPR050351">
    <property type="entry name" value="BphY/WalK/GraS-like"/>
</dbReference>
<dbReference type="EC" id="2.7.13.3" evidence="2"/>
<dbReference type="InterPro" id="IPR003594">
    <property type="entry name" value="HATPase_dom"/>
</dbReference>
<dbReference type="InterPro" id="IPR036890">
    <property type="entry name" value="HATPase_C_sf"/>
</dbReference>
<dbReference type="PROSITE" id="PS50112">
    <property type="entry name" value="PAS"/>
    <property type="match status" value="1"/>
</dbReference>
<dbReference type="FunFam" id="3.30.565.10:FF:000006">
    <property type="entry name" value="Sensor histidine kinase WalK"/>
    <property type="match status" value="1"/>
</dbReference>
<dbReference type="STRING" id="1655612.ABS10_01920"/>
<dbReference type="InterPro" id="IPR035965">
    <property type="entry name" value="PAS-like_dom_sf"/>
</dbReference>
<dbReference type="SUPFAM" id="SSF55785">
    <property type="entry name" value="PYP-like sensor domain (PAS domain)"/>
    <property type="match status" value="1"/>
</dbReference>
<evidence type="ECO:0000259" key="9">
    <source>
        <dbReference type="PROSITE" id="PS50109"/>
    </source>
</evidence>
<gene>
    <name evidence="11" type="ORF">ABS10_01920</name>
</gene>
<keyword evidence="4" id="KW-0808">Transferase</keyword>
<keyword evidence="6" id="KW-0902">Two-component regulatory system</keyword>
<protein>
    <recommendedName>
        <fullName evidence="2">histidine kinase</fullName>
        <ecNumber evidence="2">2.7.13.3</ecNumber>
    </recommendedName>
</protein>
<proteinExistence type="predicted"/>
<dbReference type="InterPro" id="IPR003661">
    <property type="entry name" value="HisK_dim/P_dom"/>
</dbReference>
<dbReference type="GO" id="GO:0016036">
    <property type="term" value="P:cellular response to phosphate starvation"/>
    <property type="evidence" value="ECO:0007669"/>
    <property type="project" value="TreeGrafter"/>
</dbReference>
<dbReference type="AlphaFoldDB" id="A0A0R2U6K1"/>
<feature type="transmembrane region" description="Helical" evidence="8">
    <location>
        <begin position="170"/>
        <end position="192"/>
    </location>
</feature>
<reference evidence="11 12" key="1">
    <citation type="submission" date="2015-10" db="EMBL/GenBank/DDBJ databases">
        <title>Metagenome-Assembled Genomes uncover a global brackish microbiome.</title>
        <authorList>
            <person name="Hugerth L.W."/>
            <person name="Larsson J."/>
            <person name="Alneberg J."/>
            <person name="Lindh M.V."/>
            <person name="Legrand C."/>
            <person name="Pinhassi J."/>
            <person name="Andersson A.F."/>
        </authorList>
    </citation>
    <scope>NUCLEOTIDE SEQUENCE [LARGE SCALE GENOMIC DNA]</scope>
    <source>
        <strain evidence="11">BACL1 MAG-120820-bin45</strain>
    </source>
</reference>